<keyword evidence="1" id="KW-0812">Transmembrane</keyword>
<keyword evidence="1" id="KW-1133">Transmembrane helix</keyword>
<keyword evidence="1" id="KW-0472">Membrane</keyword>
<protein>
    <submittedName>
        <fullName evidence="2">Uncharacterized protein</fullName>
    </submittedName>
</protein>
<dbReference type="RefSeq" id="WP_377394543.1">
    <property type="nucleotide sequence ID" value="NZ_JBHSAN010000052.1"/>
</dbReference>
<sequence length="67" mass="6897">MAKKDPLQALASGSGGALRKVTGIATVIAVAVIIVRFPGEAADWVGALWDMGSDIIDGLVSFIRQAT</sequence>
<name>A0ABW5WEI3_9PSEU</name>
<reference evidence="3" key="1">
    <citation type="journal article" date="2019" name="Int. J. Syst. Evol. Microbiol.">
        <title>The Global Catalogue of Microorganisms (GCM) 10K type strain sequencing project: providing services to taxonomists for standard genome sequencing and annotation.</title>
        <authorList>
            <consortium name="The Broad Institute Genomics Platform"/>
            <consortium name="The Broad Institute Genome Sequencing Center for Infectious Disease"/>
            <person name="Wu L."/>
            <person name="Ma J."/>
        </authorList>
    </citation>
    <scope>NUCLEOTIDE SEQUENCE [LARGE SCALE GENOMIC DNA]</scope>
    <source>
        <strain evidence="3">IBRC-M 10906</strain>
    </source>
</reference>
<proteinExistence type="predicted"/>
<evidence type="ECO:0000313" key="2">
    <source>
        <dbReference type="EMBL" id="MFD2802362.1"/>
    </source>
</evidence>
<feature type="transmembrane region" description="Helical" evidence="1">
    <location>
        <begin position="21"/>
        <end position="39"/>
    </location>
</feature>
<keyword evidence="3" id="KW-1185">Reference proteome</keyword>
<comment type="caution">
    <text evidence="2">The sequence shown here is derived from an EMBL/GenBank/DDBJ whole genome shotgun (WGS) entry which is preliminary data.</text>
</comment>
<gene>
    <name evidence="2" type="ORF">ACFS2C_23515</name>
</gene>
<accession>A0ABW5WEI3</accession>
<evidence type="ECO:0000256" key="1">
    <source>
        <dbReference type="SAM" id="Phobius"/>
    </source>
</evidence>
<organism evidence="2 3">
    <name type="scientific">Prauserella oleivorans</name>
    <dbReference type="NCBI Taxonomy" id="1478153"/>
    <lineage>
        <taxon>Bacteria</taxon>
        <taxon>Bacillati</taxon>
        <taxon>Actinomycetota</taxon>
        <taxon>Actinomycetes</taxon>
        <taxon>Pseudonocardiales</taxon>
        <taxon>Pseudonocardiaceae</taxon>
        <taxon>Prauserella</taxon>
    </lineage>
</organism>
<dbReference type="EMBL" id="JBHUOF010000048">
    <property type="protein sequence ID" value="MFD2802362.1"/>
    <property type="molecule type" value="Genomic_DNA"/>
</dbReference>
<dbReference type="Proteomes" id="UP001597478">
    <property type="component" value="Unassembled WGS sequence"/>
</dbReference>
<evidence type="ECO:0000313" key="3">
    <source>
        <dbReference type="Proteomes" id="UP001597478"/>
    </source>
</evidence>